<protein>
    <recommendedName>
        <fullName evidence="7">Acid protease</fullName>
    </recommendedName>
</protein>
<evidence type="ECO:0000313" key="5">
    <source>
        <dbReference type="EMBL" id="GAT59081.1"/>
    </source>
</evidence>
<sequence length="622" mass="66621">MSCRIFIPTFILLWFALSASATSTLVPFKRSPSLYARSTWKRDIVPRDVVSLQYSQVGASRPSTSLTFPAQPQTPIMLLEDIDFLIDTVACTTDNSIIAITFGSDDAYAATFAAWSSLEQFMLVTAHFGCNPHDQRGAWRVLGVVGENDTHRVVLAVQPVPLRRLGEGYRIIHNTGSFTALLGSNGSVSYRVVESVVAAWGMNNSPQLLRRAEIDNVTQFDWSIDFEPRQQLIPITNTQLGSIALVQDVEDDIPEGLEVFCTNCVSTTKFSIGMELLVSPALSLSDPLEVEKAYVNLTIEQFEQDISLEISFNDSMHYSKDIDIMLIPFPDLGMSISGVADVGFFWGGAVRGDLDIGGELNFTVGASTTIPSGTSATFNFLNESSASGWDDGTFDVHPFRLNSGQFSATGNLALSPFLQAAINIDDSIGGATGRVYLNTPRFDVAANLTSTPVNRQCEPLGPDDYEYFDLALTFGAGLNLTIDATVDTEGLGSLFLNDSDTKLFAHEFSFSALPPLATPECMVVVDDQATTSLAGEVVAATGTLVSAASAIPSFNVSAIQSYYSANSALPTGVNYSQMLKATAVPSDILKAVQKASAKPKYAAIGGLALMISAVVGGAVVLL</sequence>
<keyword evidence="2" id="KW-0732">Signal</keyword>
<name>A0ABQ0MAC6_MYCCL</name>
<dbReference type="InterPro" id="IPR055647">
    <property type="entry name" value="DUF7223"/>
</dbReference>
<dbReference type="Pfam" id="PF22974">
    <property type="entry name" value="DUF7029"/>
    <property type="match status" value="1"/>
</dbReference>
<keyword evidence="6" id="KW-1185">Reference proteome</keyword>
<evidence type="ECO:0000256" key="2">
    <source>
        <dbReference type="SAM" id="SignalP"/>
    </source>
</evidence>
<evidence type="ECO:0000259" key="3">
    <source>
        <dbReference type="Pfam" id="PF22974"/>
    </source>
</evidence>
<gene>
    <name evidence="5" type="ORF">MCHLO_15424</name>
</gene>
<keyword evidence="1" id="KW-0472">Membrane</keyword>
<feature type="domain" description="DUF7223" evidence="4">
    <location>
        <begin position="257"/>
        <end position="458"/>
    </location>
</feature>
<accession>A0ABQ0MAC6</accession>
<dbReference type="InterPro" id="IPR054293">
    <property type="entry name" value="DUF7029"/>
</dbReference>
<evidence type="ECO:0000259" key="4">
    <source>
        <dbReference type="Pfam" id="PF23865"/>
    </source>
</evidence>
<feature type="signal peptide" evidence="2">
    <location>
        <begin position="1"/>
        <end position="21"/>
    </location>
</feature>
<feature type="domain" description="DUF7029" evidence="3">
    <location>
        <begin position="71"/>
        <end position="167"/>
    </location>
</feature>
<dbReference type="EMBL" id="DF849818">
    <property type="protein sequence ID" value="GAT59081.1"/>
    <property type="molecule type" value="Genomic_DNA"/>
</dbReference>
<organism evidence="5 6">
    <name type="scientific">Mycena chlorophos</name>
    <name type="common">Agaric fungus</name>
    <name type="synonym">Agaricus chlorophos</name>
    <dbReference type="NCBI Taxonomy" id="658473"/>
    <lineage>
        <taxon>Eukaryota</taxon>
        <taxon>Fungi</taxon>
        <taxon>Dikarya</taxon>
        <taxon>Basidiomycota</taxon>
        <taxon>Agaricomycotina</taxon>
        <taxon>Agaricomycetes</taxon>
        <taxon>Agaricomycetidae</taxon>
        <taxon>Agaricales</taxon>
        <taxon>Marasmiineae</taxon>
        <taxon>Mycenaceae</taxon>
        <taxon>Mycena</taxon>
    </lineage>
</organism>
<dbReference type="Proteomes" id="UP000815677">
    <property type="component" value="Unassembled WGS sequence"/>
</dbReference>
<dbReference type="Pfam" id="PF23865">
    <property type="entry name" value="DUF7223"/>
    <property type="match status" value="1"/>
</dbReference>
<reference evidence="5" key="1">
    <citation type="submission" date="2014-09" db="EMBL/GenBank/DDBJ databases">
        <title>Genome sequence of the luminous mushroom Mycena chlorophos for searching fungal bioluminescence genes.</title>
        <authorList>
            <person name="Tanaka Y."/>
            <person name="Kasuga D."/>
            <person name="Oba Y."/>
            <person name="Hase S."/>
            <person name="Sato K."/>
            <person name="Oba Y."/>
            <person name="Sakakibara Y."/>
        </authorList>
    </citation>
    <scope>NUCLEOTIDE SEQUENCE</scope>
</reference>
<keyword evidence="1" id="KW-1133">Transmembrane helix</keyword>
<evidence type="ECO:0000313" key="6">
    <source>
        <dbReference type="Proteomes" id="UP000815677"/>
    </source>
</evidence>
<proteinExistence type="predicted"/>
<keyword evidence="1" id="KW-0812">Transmembrane</keyword>
<evidence type="ECO:0008006" key="7">
    <source>
        <dbReference type="Google" id="ProtNLM"/>
    </source>
</evidence>
<evidence type="ECO:0000256" key="1">
    <source>
        <dbReference type="SAM" id="Phobius"/>
    </source>
</evidence>
<feature type="transmembrane region" description="Helical" evidence="1">
    <location>
        <begin position="601"/>
        <end position="621"/>
    </location>
</feature>
<feature type="chain" id="PRO_5046768468" description="Acid protease" evidence="2">
    <location>
        <begin position="22"/>
        <end position="622"/>
    </location>
</feature>